<proteinExistence type="predicted"/>
<protein>
    <submittedName>
        <fullName evidence="7">Flippase-like domain-containing protein</fullName>
    </submittedName>
</protein>
<keyword evidence="2" id="KW-1003">Cell membrane</keyword>
<keyword evidence="5 6" id="KW-0472">Membrane</keyword>
<dbReference type="AlphaFoldDB" id="A0A7K1YDL8"/>
<evidence type="ECO:0000256" key="1">
    <source>
        <dbReference type="ARBA" id="ARBA00004651"/>
    </source>
</evidence>
<dbReference type="PANTHER" id="PTHR40277">
    <property type="entry name" value="BLL5419 PROTEIN"/>
    <property type="match status" value="1"/>
</dbReference>
<name>A0A7K1YDL8_9SPHI</name>
<keyword evidence="3 6" id="KW-0812">Transmembrane</keyword>
<dbReference type="GO" id="GO:0005886">
    <property type="term" value="C:plasma membrane"/>
    <property type="evidence" value="ECO:0007669"/>
    <property type="project" value="UniProtKB-SubCell"/>
</dbReference>
<dbReference type="InterPro" id="IPR022791">
    <property type="entry name" value="L-PG_synthase/AglD"/>
</dbReference>
<organism evidence="7 8">
    <name type="scientific">Hufsiella arboris</name>
    <dbReference type="NCBI Taxonomy" id="2695275"/>
    <lineage>
        <taxon>Bacteria</taxon>
        <taxon>Pseudomonadati</taxon>
        <taxon>Bacteroidota</taxon>
        <taxon>Sphingobacteriia</taxon>
        <taxon>Sphingobacteriales</taxon>
        <taxon>Sphingobacteriaceae</taxon>
        <taxon>Hufsiella</taxon>
    </lineage>
</organism>
<feature type="transmembrane region" description="Helical" evidence="6">
    <location>
        <begin position="80"/>
        <end position="99"/>
    </location>
</feature>
<evidence type="ECO:0000256" key="4">
    <source>
        <dbReference type="ARBA" id="ARBA00022989"/>
    </source>
</evidence>
<dbReference type="PANTHER" id="PTHR40277:SF1">
    <property type="entry name" value="BLL5419 PROTEIN"/>
    <property type="match status" value="1"/>
</dbReference>
<dbReference type="Pfam" id="PF03706">
    <property type="entry name" value="LPG_synthase_TM"/>
    <property type="match status" value="1"/>
</dbReference>
<evidence type="ECO:0000313" key="7">
    <source>
        <dbReference type="EMBL" id="MXV52697.1"/>
    </source>
</evidence>
<dbReference type="NCBIfam" id="TIGR00374">
    <property type="entry name" value="flippase-like domain"/>
    <property type="match status" value="1"/>
</dbReference>
<feature type="transmembrane region" description="Helical" evidence="6">
    <location>
        <begin position="38"/>
        <end position="60"/>
    </location>
</feature>
<sequence length="308" mass="34794">MDKQKLWGILKVVLKIGFTAALLYLVSLKIDFKVVKELFLKSNLGYIFLAFAIYYLSQIVSSWRSLSLLKAIGLDLKFGFNFRLYLLGMFYNITLPGGVGGDGYKIYILRKKFKLPTKRIFLAMLFDRMSGLWAIGMIAVSLIIFIPKIDIPKTWPFIALVAGTLVYYLLMRRFFPDYSKKFFTVHAKAALVQSLQVLVVIMILLSQNFDGKFSPYLFSFLLSTLAANVPVSFAGVGAREYVMTHASTYFGMDQNLAVFLSVAFFLLSTLAALSGVWFVYFSREFEAAPSSKEAHDFEEKADEAAVGR</sequence>
<dbReference type="RefSeq" id="WP_160845874.1">
    <property type="nucleotide sequence ID" value="NZ_WVHT01000009.1"/>
</dbReference>
<gene>
    <name evidence="7" type="ORF">GS399_17120</name>
</gene>
<feature type="transmembrane region" description="Helical" evidence="6">
    <location>
        <begin position="120"/>
        <end position="147"/>
    </location>
</feature>
<reference evidence="7 8" key="1">
    <citation type="submission" date="2019-11" db="EMBL/GenBank/DDBJ databases">
        <title>Pedobacter sp. HMF7647 Genome sequencing and assembly.</title>
        <authorList>
            <person name="Kang H."/>
            <person name="Kim H."/>
            <person name="Joh K."/>
        </authorList>
    </citation>
    <scope>NUCLEOTIDE SEQUENCE [LARGE SCALE GENOMIC DNA]</scope>
    <source>
        <strain evidence="7 8">HMF7647</strain>
    </source>
</reference>
<evidence type="ECO:0000313" key="8">
    <source>
        <dbReference type="Proteomes" id="UP000466586"/>
    </source>
</evidence>
<evidence type="ECO:0000256" key="5">
    <source>
        <dbReference type="ARBA" id="ARBA00023136"/>
    </source>
</evidence>
<evidence type="ECO:0000256" key="3">
    <source>
        <dbReference type="ARBA" id="ARBA00022692"/>
    </source>
</evidence>
<feature type="transmembrane region" description="Helical" evidence="6">
    <location>
        <begin position="256"/>
        <end position="280"/>
    </location>
</feature>
<evidence type="ECO:0000256" key="2">
    <source>
        <dbReference type="ARBA" id="ARBA00022475"/>
    </source>
</evidence>
<keyword evidence="4 6" id="KW-1133">Transmembrane helix</keyword>
<accession>A0A7K1YDL8</accession>
<feature type="transmembrane region" description="Helical" evidence="6">
    <location>
        <begin position="153"/>
        <end position="170"/>
    </location>
</feature>
<comment type="caution">
    <text evidence="7">The sequence shown here is derived from an EMBL/GenBank/DDBJ whole genome shotgun (WGS) entry which is preliminary data.</text>
</comment>
<keyword evidence="8" id="KW-1185">Reference proteome</keyword>
<evidence type="ECO:0000256" key="6">
    <source>
        <dbReference type="SAM" id="Phobius"/>
    </source>
</evidence>
<feature type="transmembrane region" description="Helical" evidence="6">
    <location>
        <begin position="6"/>
        <end position="26"/>
    </location>
</feature>
<dbReference type="Proteomes" id="UP000466586">
    <property type="component" value="Unassembled WGS sequence"/>
</dbReference>
<dbReference type="EMBL" id="WVHT01000009">
    <property type="protein sequence ID" value="MXV52697.1"/>
    <property type="molecule type" value="Genomic_DNA"/>
</dbReference>
<feature type="transmembrane region" description="Helical" evidence="6">
    <location>
        <begin position="182"/>
        <end position="204"/>
    </location>
</feature>
<feature type="transmembrane region" description="Helical" evidence="6">
    <location>
        <begin position="216"/>
        <end position="236"/>
    </location>
</feature>
<comment type="subcellular location">
    <subcellularLocation>
        <location evidence="1">Cell membrane</location>
        <topology evidence="1">Multi-pass membrane protein</topology>
    </subcellularLocation>
</comment>